<proteinExistence type="predicted"/>
<accession>A0A6L3YN80</accession>
<dbReference type="AlphaFoldDB" id="A0A6L3YN80"/>
<protein>
    <submittedName>
        <fullName evidence="1">Uncharacterized protein</fullName>
    </submittedName>
</protein>
<sequence length="226" mass="25019">MNAEITQLLARFTGSDLTRTLSGIEGTVRGVTAEQCNAFLEKAGAGREVLSAAAEMKRLAGQINVTIHALGILLCLPHILEPGEEVQSVSLGAGNTGRDFDLETNYRVAEFKFIRWRGGAESIRQNGIFKDYLMLAEYETDKRKYLYLLGLKHALRFFRGSRAISSVLSRNGKVSELFVARYGNQFRTVKDYFAVHGDAVRIEDVSPWLSELAGDLISDPAADEEI</sequence>
<evidence type="ECO:0000313" key="2">
    <source>
        <dbReference type="Proteomes" id="UP000481643"/>
    </source>
</evidence>
<comment type="caution">
    <text evidence="1">The sequence shown here is derived from an EMBL/GenBank/DDBJ whole genome shotgun (WGS) entry which is preliminary data.</text>
</comment>
<dbReference type="Proteomes" id="UP000481643">
    <property type="component" value="Unassembled WGS sequence"/>
</dbReference>
<gene>
    <name evidence="1" type="ORF">F9L08_14015</name>
</gene>
<name>A0A6L3YN80_9HYPH</name>
<evidence type="ECO:0000313" key="1">
    <source>
        <dbReference type="EMBL" id="KAB2684401.1"/>
    </source>
</evidence>
<organism evidence="1 2">
    <name type="scientific">Brucella tritici</name>
    <dbReference type="NCBI Taxonomy" id="94626"/>
    <lineage>
        <taxon>Bacteria</taxon>
        <taxon>Pseudomonadati</taxon>
        <taxon>Pseudomonadota</taxon>
        <taxon>Alphaproteobacteria</taxon>
        <taxon>Hyphomicrobiales</taxon>
        <taxon>Brucellaceae</taxon>
        <taxon>Brucella/Ochrobactrum group</taxon>
        <taxon>Brucella</taxon>
    </lineage>
</organism>
<dbReference type="RefSeq" id="WP_151652055.1">
    <property type="nucleotide sequence ID" value="NZ_WBVX01000013.1"/>
</dbReference>
<reference evidence="1 2" key="1">
    <citation type="submission" date="2019-09" db="EMBL/GenBank/DDBJ databases">
        <title>Taxonomic organization of the family Brucellaceae based on a phylogenomic approach.</title>
        <authorList>
            <person name="Leclercq S."/>
            <person name="Cloeckaert A."/>
            <person name="Zygmunt M.S."/>
        </authorList>
    </citation>
    <scope>NUCLEOTIDE SEQUENCE [LARGE SCALE GENOMIC DNA]</scope>
    <source>
        <strain evidence="1 2">WS1830</strain>
    </source>
</reference>
<dbReference type="EMBL" id="WBVX01000013">
    <property type="protein sequence ID" value="KAB2684401.1"/>
    <property type="molecule type" value="Genomic_DNA"/>
</dbReference>